<dbReference type="Gene3D" id="2.30.110.10">
    <property type="entry name" value="Electron Transport, Fmn-binding Protein, Chain A"/>
    <property type="match status" value="1"/>
</dbReference>
<sequence>MIPETRAALRKLASGVSVLTFRDGERAHGATVSSVSAVSREPLLLAVCLGLTSRFAELVGSPGARFGVNVLSAAQAPLASWFADPRRPLGLQQFDCVDWLPDGFSGAPLIDGSLARMGCEVRSATAAGDHYLLVAEVITGAPGDGLPLLSFAGQLHDGDLRSLPERQAHPYATEEEAVTTGVAR</sequence>
<keyword evidence="5" id="KW-1185">Reference proteome</keyword>
<dbReference type="PANTHER" id="PTHR30466">
    <property type="entry name" value="FLAVIN REDUCTASE"/>
    <property type="match status" value="1"/>
</dbReference>
<dbReference type="Pfam" id="PF01613">
    <property type="entry name" value="Flavin_Reduct"/>
    <property type="match status" value="1"/>
</dbReference>
<dbReference type="SUPFAM" id="SSF50475">
    <property type="entry name" value="FMN-binding split barrel"/>
    <property type="match status" value="1"/>
</dbReference>
<dbReference type="InterPro" id="IPR050268">
    <property type="entry name" value="NADH-dep_flavin_reductase"/>
</dbReference>
<evidence type="ECO:0000256" key="1">
    <source>
        <dbReference type="ARBA" id="ARBA00023002"/>
    </source>
</evidence>
<dbReference type="InterPro" id="IPR012349">
    <property type="entry name" value="Split_barrel_FMN-bd"/>
</dbReference>
<accession>A0ABW2TWP6</accession>
<evidence type="ECO:0000313" key="4">
    <source>
        <dbReference type="EMBL" id="MFC7617726.1"/>
    </source>
</evidence>
<evidence type="ECO:0000313" key="5">
    <source>
        <dbReference type="Proteomes" id="UP001596512"/>
    </source>
</evidence>
<proteinExistence type="predicted"/>
<comment type="caution">
    <text evidence="4">The sequence shown here is derived from an EMBL/GenBank/DDBJ whole genome shotgun (WGS) entry which is preliminary data.</text>
</comment>
<protein>
    <submittedName>
        <fullName evidence="4">Flavin reductase family protein</fullName>
        <ecNumber evidence="4">1.-.-.-</ecNumber>
    </submittedName>
</protein>
<evidence type="ECO:0000256" key="2">
    <source>
        <dbReference type="SAM" id="MobiDB-lite"/>
    </source>
</evidence>
<dbReference type="Proteomes" id="UP001596512">
    <property type="component" value="Unassembled WGS sequence"/>
</dbReference>
<feature type="domain" description="Flavin reductase like" evidence="3">
    <location>
        <begin position="9"/>
        <end position="157"/>
    </location>
</feature>
<dbReference type="EMBL" id="JBHTEY010000004">
    <property type="protein sequence ID" value="MFC7617726.1"/>
    <property type="molecule type" value="Genomic_DNA"/>
</dbReference>
<dbReference type="InterPro" id="IPR002563">
    <property type="entry name" value="Flavin_Rdtase-like_dom"/>
</dbReference>
<dbReference type="GO" id="GO:0016491">
    <property type="term" value="F:oxidoreductase activity"/>
    <property type="evidence" value="ECO:0007669"/>
    <property type="project" value="UniProtKB-KW"/>
</dbReference>
<name>A0ABW2TWP6_9PSEU</name>
<gene>
    <name evidence="4" type="ORF">ACFQV2_34315</name>
</gene>
<feature type="region of interest" description="Disordered" evidence="2">
    <location>
        <begin position="165"/>
        <end position="184"/>
    </location>
</feature>
<keyword evidence="1 4" id="KW-0560">Oxidoreductase</keyword>
<reference evidence="5" key="1">
    <citation type="journal article" date="2019" name="Int. J. Syst. Evol. Microbiol.">
        <title>The Global Catalogue of Microorganisms (GCM) 10K type strain sequencing project: providing services to taxonomists for standard genome sequencing and annotation.</title>
        <authorList>
            <consortium name="The Broad Institute Genomics Platform"/>
            <consortium name="The Broad Institute Genome Sequencing Center for Infectious Disease"/>
            <person name="Wu L."/>
            <person name="Ma J."/>
        </authorList>
    </citation>
    <scope>NUCLEOTIDE SEQUENCE [LARGE SCALE GENOMIC DNA]</scope>
    <source>
        <strain evidence="5">JCM 17695</strain>
    </source>
</reference>
<dbReference type="SMART" id="SM00903">
    <property type="entry name" value="Flavin_Reduct"/>
    <property type="match status" value="1"/>
</dbReference>
<dbReference type="EC" id="1.-.-.-" evidence="4"/>
<organism evidence="4 5">
    <name type="scientific">Actinokineospora soli</name>
    <dbReference type="NCBI Taxonomy" id="1048753"/>
    <lineage>
        <taxon>Bacteria</taxon>
        <taxon>Bacillati</taxon>
        <taxon>Actinomycetota</taxon>
        <taxon>Actinomycetes</taxon>
        <taxon>Pseudonocardiales</taxon>
        <taxon>Pseudonocardiaceae</taxon>
        <taxon>Actinokineospora</taxon>
    </lineage>
</organism>
<evidence type="ECO:0000259" key="3">
    <source>
        <dbReference type="SMART" id="SM00903"/>
    </source>
</evidence>
<dbReference type="PANTHER" id="PTHR30466:SF1">
    <property type="entry name" value="FMN REDUCTASE (NADH) RUTF"/>
    <property type="match status" value="1"/>
</dbReference>